<keyword evidence="2" id="KW-1185">Reference proteome</keyword>
<evidence type="ECO:0008006" key="3">
    <source>
        <dbReference type="Google" id="ProtNLM"/>
    </source>
</evidence>
<organism evidence="1 2">
    <name type="scientific">Hyunsoonleella jejuensis</name>
    <dbReference type="NCBI Taxonomy" id="419940"/>
    <lineage>
        <taxon>Bacteria</taxon>
        <taxon>Pseudomonadati</taxon>
        <taxon>Bacteroidota</taxon>
        <taxon>Flavobacteriia</taxon>
        <taxon>Flavobacteriales</taxon>
        <taxon>Flavobacteriaceae</taxon>
    </lineage>
</organism>
<reference evidence="1 2" key="1">
    <citation type="submission" date="2016-10" db="EMBL/GenBank/DDBJ databases">
        <authorList>
            <person name="de Groot N.N."/>
        </authorList>
    </citation>
    <scope>NUCLEOTIDE SEQUENCE [LARGE SCALE GENOMIC DNA]</scope>
    <source>
        <strain evidence="1 2">DSM 21035</strain>
    </source>
</reference>
<evidence type="ECO:0000313" key="2">
    <source>
        <dbReference type="Proteomes" id="UP000198999"/>
    </source>
</evidence>
<dbReference type="AlphaFoldDB" id="A0A1H9GMH1"/>
<name>A0A1H9GMH1_9FLAO</name>
<protein>
    <recommendedName>
        <fullName evidence="3">Threonine synthase</fullName>
    </recommendedName>
</protein>
<sequence>MKKLLIVALIISLFNCKNKSTPTEQYTDEQLDITTSVYPENITKVFDAHGGIDTWSDMQSLVFTMKKPNGDEITTTDLKNRTSLIEMPKHTIGFNGEAVWLKLKDTIPYKGNAKFYYNLMFYFYAMPFVLADDGIMYEDVKPLEFDGVSYPGIKIAYERGVGESPEDEYILYYNPETYKMEWLGYTVTYFSKEKSKEFHFIKYSNWQTVNGLVLPETLTWYNYENNLPTTKRNDLKFTDIKLSKEKPEPQIFEAPVGATIVE</sequence>
<dbReference type="InterPro" id="IPR045444">
    <property type="entry name" value="DUF6503"/>
</dbReference>
<dbReference type="OrthoDB" id="282859at2"/>
<dbReference type="STRING" id="419940.SAMN05421824_1852"/>
<accession>A0A1H9GMH1</accession>
<evidence type="ECO:0000313" key="1">
    <source>
        <dbReference type="EMBL" id="SEQ51285.1"/>
    </source>
</evidence>
<dbReference type="Pfam" id="PF20113">
    <property type="entry name" value="DUF6503"/>
    <property type="match status" value="1"/>
</dbReference>
<proteinExistence type="predicted"/>
<dbReference type="Proteomes" id="UP000198999">
    <property type="component" value="Unassembled WGS sequence"/>
</dbReference>
<dbReference type="EMBL" id="FOFN01000002">
    <property type="protein sequence ID" value="SEQ51285.1"/>
    <property type="molecule type" value="Genomic_DNA"/>
</dbReference>
<dbReference type="RefSeq" id="WP_092578759.1">
    <property type="nucleotide sequence ID" value="NZ_FOFN01000002.1"/>
</dbReference>
<gene>
    <name evidence="1" type="ORF">SAMN05421824_1852</name>
</gene>